<sequence>MASKENLIVAVLGLGSMGTGIAENILKNGYKLVVWNRTQSKTKALVDAGSMSAETPREAAQQCDIMISCLFDDASVFDIVQGENGLLAGIRKDSIHISATTISPMAATQLTKLHQEKGVHYISGPVLGRPDTAAAGKLRTFLSGSQSVIDRITTVVECYCGGGLINSGEDPAHACVMKLSANLCVASIIDMYGQIYALNEKWKVPTDITKQLFSMLFTHPGILAYSEKVRNREYTNPGGVALRGGLKDINLMLHTGEEVGVPLPFVNVIHDHIVTGIANEYGGHFARCIEQSGGSAVDFVELVVKSFPSYRDEAVYDGQRVSFCKRAQILDGLTMFVDYRIPQMLSHKGVLVYSSALKGQLQRKKLIPYGDPDEYEIRAESILTVLLIVNHANEKILLEKDTDVEQRLNAPLCHWHICIPVCREDDNNDVSQEDENNVVSQDDLGNVIFEDDDEKENNICDD</sequence>
<accession>A0A819KYE0</accession>
<name>A0A819KYE0_9BILA</name>
<evidence type="ECO:0000256" key="1">
    <source>
        <dbReference type="ARBA" id="ARBA00007598"/>
    </source>
</evidence>
<dbReference type="EMBL" id="CAJOAX010005691">
    <property type="protein sequence ID" value="CAF3956982.1"/>
    <property type="molecule type" value="Genomic_DNA"/>
</dbReference>
<evidence type="ECO:0000313" key="4">
    <source>
        <dbReference type="Proteomes" id="UP000663823"/>
    </source>
</evidence>
<dbReference type="SUPFAM" id="SSF51735">
    <property type="entry name" value="NAD(P)-binding Rossmann-fold domains"/>
    <property type="match status" value="1"/>
</dbReference>
<dbReference type="InterPro" id="IPR019438">
    <property type="entry name" value="Q_salvage"/>
</dbReference>
<evidence type="ECO:0000313" key="3">
    <source>
        <dbReference type="EMBL" id="CAF3956982.1"/>
    </source>
</evidence>
<dbReference type="SUPFAM" id="SSF48179">
    <property type="entry name" value="6-phosphogluconate dehydrogenase C-terminal domain-like"/>
    <property type="match status" value="1"/>
</dbReference>
<dbReference type="AlphaFoldDB" id="A0A819KYE0"/>
<reference evidence="3" key="1">
    <citation type="submission" date="2021-02" db="EMBL/GenBank/DDBJ databases">
        <authorList>
            <person name="Nowell W R."/>
        </authorList>
    </citation>
    <scope>NUCLEOTIDE SEQUENCE</scope>
</reference>
<dbReference type="Gene3D" id="1.10.1040.10">
    <property type="entry name" value="N-(1-d-carboxylethyl)-l-norvaline Dehydrogenase, domain 2"/>
    <property type="match status" value="1"/>
</dbReference>
<dbReference type="Proteomes" id="UP000663823">
    <property type="component" value="Unassembled WGS sequence"/>
</dbReference>
<organism evidence="3 4">
    <name type="scientific">Rotaria sordida</name>
    <dbReference type="NCBI Taxonomy" id="392033"/>
    <lineage>
        <taxon>Eukaryota</taxon>
        <taxon>Metazoa</taxon>
        <taxon>Spiralia</taxon>
        <taxon>Gnathifera</taxon>
        <taxon>Rotifera</taxon>
        <taxon>Eurotatoria</taxon>
        <taxon>Bdelloidea</taxon>
        <taxon>Philodinida</taxon>
        <taxon>Philodinidae</taxon>
        <taxon>Rotaria</taxon>
    </lineage>
</organism>
<feature type="domain" description="6-phosphogluconate dehydrogenase NADP-binding" evidence="2">
    <location>
        <begin position="9"/>
        <end position="158"/>
    </location>
</feature>
<dbReference type="InterPro" id="IPR006115">
    <property type="entry name" value="6PGDH_NADP-bd"/>
</dbReference>
<evidence type="ECO:0000259" key="2">
    <source>
        <dbReference type="Pfam" id="PF03446"/>
    </source>
</evidence>
<dbReference type="InterPro" id="IPR013328">
    <property type="entry name" value="6PGD_dom2"/>
</dbReference>
<dbReference type="PANTHER" id="PTHR43580">
    <property type="entry name" value="OXIDOREDUCTASE GLYR1-RELATED"/>
    <property type="match status" value="1"/>
</dbReference>
<dbReference type="Pfam" id="PF10343">
    <property type="entry name" value="Q_salvage"/>
    <property type="match status" value="2"/>
</dbReference>
<protein>
    <recommendedName>
        <fullName evidence="2">6-phosphogluconate dehydrogenase NADP-binding domain-containing protein</fullName>
    </recommendedName>
</protein>
<dbReference type="Gene3D" id="3.40.50.720">
    <property type="entry name" value="NAD(P)-binding Rossmann-like Domain"/>
    <property type="match status" value="1"/>
</dbReference>
<comment type="similarity">
    <text evidence="1">Belongs to the HIBADH-related family. NP60 subfamily.</text>
</comment>
<dbReference type="GO" id="GO:0050661">
    <property type="term" value="F:NADP binding"/>
    <property type="evidence" value="ECO:0007669"/>
    <property type="project" value="InterPro"/>
</dbReference>
<dbReference type="InterPro" id="IPR008927">
    <property type="entry name" value="6-PGluconate_DH-like_C_sf"/>
</dbReference>
<proteinExistence type="inferred from homology"/>
<gene>
    <name evidence="3" type="ORF">OTI717_LOCUS26694</name>
</gene>
<comment type="caution">
    <text evidence="3">The sequence shown here is derived from an EMBL/GenBank/DDBJ whole genome shotgun (WGS) entry which is preliminary data.</text>
</comment>
<dbReference type="Pfam" id="PF03446">
    <property type="entry name" value="NAD_binding_2"/>
    <property type="match status" value="1"/>
</dbReference>
<dbReference type="InterPro" id="IPR036291">
    <property type="entry name" value="NAD(P)-bd_dom_sf"/>
</dbReference>
<dbReference type="PANTHER" id="PTHR43580:SF2">
    <property type="entry name" value="CYTOKINE-LIKE NUCLEAR FACTOR N-PAC"/>
    <property type="match status" value="1"/>
</dbReference>
<dbReference type="InterPro" id="IPR051265">
    <property type="entry name" value="HIBADH-related_NP60_sf"/>
</dbReference>